<sequence>MAQYSETIPHRIPFWFKPISTFGLFKLTTFNRSSHMLVVPTHPLLLSAFVLADSASPCGWAYRVSGGYVVPRASHRAVTGSACLGRERLMEQPVSSGHRCSSETETHATCRSHKHILGQVDPNCRNLHDGCPFRFEWLVTLPLWHIDAVTGWGRPSHCLRISRECSCCSTTSKPLSQRKTPVGGCSGLHQSARLATAYQCIAASNHAAVADRFYRK</sequence>
<keyword evidence="2" id="KW-1185">Reference proteome</keyword>
<protein>
    <submittedName>
        <fullName evidence="1">Uncharacterized protein</fullName>
    </submittedName>
</protein>
<dbReference type="Proteomes" id="UP000727654">
    <property type="component" value="Unassembled WGS sequence"/>
</dbReference>
<organism evidence="1 2">
    <name type="scientific">Cupriavidus laharis</name>
    <dbReference type="NCBI Taxonomy" id="151654"/>
    <lineage>
        <taxon>Bacteria</taxon>
        <taxon>Pseudomonadati</taxon>
        <taxon>Pseudomonadota</taxon>
        <taxon>Betaproteobacteria</taxon>
        <taxon>Burkholderiales</taxon>
        <taxon>Burkholderiaceae</taxon>
        <taxon>Cupriavidus</taxon>
    </lineage>
</organism>
<name>A0ABM8XU53_9BURK</name>
<reference evidence="1 2" key="1">
    <citation type="submission" date="2021-08" db="EMBL/GenBank/DDBJ databases">
        <authorList>
            <person name="Peeters C."/>
        </authorList>
    </citation>
    <scope>NUCLEOTIDE SEQUENCE [LARGE SCALE GENOMIC DNA]</scope>
    <source>
        <strain evidence="1 2">LMG 23992</strain>
    </source>
</reference>
<gene>
    <name evidence="1" type="ORF">LMG23992_05103</name>
</gene>
<proteinExistence type="predicted"/>
<accession>A0ABM8XU53</accession>
<comment type="caution">
    <text evidence="1">The sequence shown here is derived from an EMBL/GenBank/DDBJ whole genome shotgun (WGS) entry which is preliminary data.</text>
</comment>
<evidence type="ECO:0000313" key="2">
    <source>
        <dbReference type="Proteomes" id="UP000727654"/>
    </source>
</evidence>
<dbReference type="EMBL" id="CAJZAI010000022">
    <property type="protein sequence ID" value="CAG9183904.1"/>
    <property type="molecule type" value="Genomic_DNA"/>
</dbReference>
<evidence type="ECO:0000313" key="1">
    <source>
        <dbReference type="EMBL" id="CAG9183904.1"/>
    </source>
</evidence>